<protein>
    <recommendedName>
        <fullName evidence="4">Malectin domain-containing protein</fullName>
    </recommendedName>
</protein>
<reference evidence="2 3" key="1">
    <citation type="submission" date="2019-07" db="EMBL/GenBank/DDBJ databases">
        <title>Whole genome shotgun sequence of Brevifollis gellanilyticus NBRC 108608.</title>
        <authorList>
            <person name="Hosoyama A."/>
            <person name="Uohara A."/>
            <person name="Ohji S."/>
            <person name="Ichikawa N."/>
        </authorList>
    </citation>
    <scope>NUCLEOTIDE SEQUENCE [LARGE SCALE GENOMIC DNA]</scope>
    <source>
        <strain evidence="2 3">NBRC 108608</strain>
    </source>
</reference>
<dbReference type="AlphaFoldDB" id="A0A512M6A4"/>
<gene>
    <name evidence="2" type="ORF">BGE01nite_15580</name>
</gene>
<keyword evidence="3" id="KW-1185">Reference proteome</keyword>
<feature type="chain" id="PRO_5021798580" description="Malectin domain-containing protein" evidence="1">
    <location>
        <begin position="22"/>
        <end position="273"/>
    </location>
</feature>
<dbReference type="OrthoDB" id="192780at2"/>
<keyword evidence="1" id="KW-0732">Signal</keyword>
<dbReference type="EMBL" id="BKAG01000009">
    <property type="protein sequence ID" value="GEP42267.1"/>
    <property type="molecule type" value="Genomic_DNA"/>
</dbReference>
<accession>A0A512M6A4</accession>
<proteinExistence type="predicted"/>
<organism evidence="2 3">
    <name type="scientific">Brevifollis gellanilyticus</name>
    <dbReference type="NCBI Taxonomy" id="748831"/>
    <lineage>
        <taxon>Bacteria</taxon>
        <taxon>Pseudomonadati</taxon>
        <taxon>Verrucomicrobiota</taxon>
        <taxon>Verrucomicrobiia</taxon>
        <taxon>Verrucomicrobiales</taxon>
        <taxon>Verrucomicrobiaceae</taxon>
    </lineage>
</organism>
<dbReference type="RefSeq" id="WP_146849872.1">
    <property type="nucleotide sequence ID" value="NZ_BKAG01000009.1"/>
</dbReference>
<dbReference type="Proteomes" id="UP000321577">
    <property type="component" value="Unassembled WGS sequence"/>
</dbReference>
<evidence type="ECO:0000313" key="2">
    <source>
        <dbReference type="EMBL" id="GEP42267.1"/>
    </source>
</evidence>
<evidence type="ECO:0008006" key="4">
    <source>
        <dbReference type="Google" id="ProtNLM"/>
    </source>
</evidence>
<evidence type="ECO:0000256" key="1">
    <source>
        <dbReference type="SAM" id="SignalP"/>
    </source>
</evidence>
<name>A0A512M6A4_9BACT</name>
<evidence type="ECO:0000313" key="3">
    <source>
        <dbReference type="Proteomes" id="UP000321577"/>
    </source>
</evidence>
<sequence length="273" mass="28573">MKTSRLLLTVFGISNACLVHAQTPVPAPAPVPAAAPVSTAPVSTGSPAVDASSPDSRLRQLETIYQQQLRSRHIPLLGKHLTELQQAGRGAPTPALQAEIVRVQSVITAGGVVDLTAAARELNPAVPAPALPPMPDRPRRMTLMLTPSLAQSIMPVPESSASPVGASIGQLTWKLDALPAGEYDLVLHYASVLADAEVPVSVELAGQKLTQTLDAAKATKDGKNFRLLRLGQIKLDQDASGSSLVLTAGTADKPSLIVRNLVISRATKKPVDN</sequence>
<comment type="caution">
    <text evidence="2">The sequence shown here is derived from an EMBL/GenBank/DDBJ whole genome shotgun (WGS) entry which is preliminary data.</text>
</comment>
<feature type="signal peptide" evidence="1">
    <location>
        <begin position="1"/>
        <end position="21"/>
    </location>
</feature>